<dbReference type="EMBL" id="JAWDGP010000113">
    <property type="protein sequence ID" value="KAK3803614.1"/>
    <property type="molecule type" value="Genomic_DNA"/>
</dbReference>
<dbReference type="AlphaFoldDB" id="A0AAE1BCV0"/>
<name>A0AAE1BCV0_9GAST</name>
<keyword evidence="3" id="KW-1185">Reference proteome</keyword>
<gene>
    <name evidence="2" type="ORF">RRG08_023331</name>
</gene>
<evidence type="ECO:0000313" key="3">
    <source>
        <dbReference type="Proteomes" id="UP001283361"/>
    </source>
</evidence>
<accession>A0AAE1BCV0</accession>
<reference evidence="2" key="1">
    <citation type="journal article" date="2023" name="G3 (Bethesda)">
        <title>A reference genome for the long-term kleptoplast-retaining sea slug Elysia crispata morphotype clarki.</title>
        <authorList>
            <person name="Eastman K.E."/>
            <person name="Pendleton A.L."/>
            <person name="Shaikh M.A."/>
            <person name="Suttiyut T."/>
            <person name="Ogas R."/>
            <person name="Tomko P."/>
            <person name="Gavelis G."/>
            <person name="Widhalm J.R."/>
            <person name="Wisecaver J.H."/>
        </authorList>
    </citation>
    <scope>NUCLEOTIDE SEQUENCE</scope>
    <source>
        <strain evidence="2">ECLA1</strain>
    </source>
</reference>
<organism evidence="2 3">
    <name type="scientific">Elysia crispata</name>
    <name type="common">lettuce slug</name>
    <dbReference type="NCBI Taxonomy" id="231223"/>
    <lineage>
        <taxon>Eukaryota</taxon>
        <taxon>Metazoa</taxon>
        <taxon>Spiralia</taxon>
        <taxon>Lophotrochozoa</taxon>
        <taxon>Mollusca</taxon>
        <taxon>Gastropoda</taxon>
        <taxon>Heterobranchia</taxon>
        <taxon>Euthyneura</taxon>
        <taxon>Panpulmonata</taxon>
        <taxon>Sacoglossa</taxon>
        <taxon>Placobranchoidea</taxon>
        <taxon>Plakobranchidae</taxon>
        <taxon>Elysia</taxon>
    </lineage>
</organism>
<evidence type="ECO:0000313" key="2">
    <source>
        <dbReference type="EMBL" id="KAK3803614.1"/>
    </source>
</evidence>
<feature type="compositionally biased region" description="Basic and acidic residues" evidence="1">
    <location>
        <begin position="157"/>
        <end position="168"/>
    </location>
</feature>
<dbReference type="Proteomes" id="UP001283361">
    <property type="component" value="Unassembled WGS sequence"/>
</dbReference>
<proteinExistence type="predicted"/>
<evidence type="ECO:0000256" key="1">
    <source>
        <dbReference type="SAM" id="MobiDB-lite"/>
    </source>
</evidence>
<protein>
    <submittedName>
        <fullName evidence="2">Uncharacterized protein</fullName>
    </submittedName>
</protein>
<feature type="region of interest" description="Disordered" evidence="1">
    <location>
        <begin position="147"/>
        <end position="168"/>
    </location>
</feature>
<comment type="caution">
    <text evidence="2">The sequence shown here is derived from an EMBL/GenBank/DDBJ whole genome shotgun (WGS) entry which is preliminary data.</text>
</comment>
<sequence>MGMPGPELNNGVQKISWQAEVLSLIDADSLLKGAVGDSWFDSEKGLKRGLAHGLVASLSCPVSPRDLHFPFLVGFSRSGSYVQLLILGSVSSLGTSENVKRSQYSNAMRVASFIAETCMTRLVQRIKKICVRSSVFWLPRSTQHKMAAPRADNPYHNAKDRQSELSYH</sequence>